<dbReference type="InterPro" id="IPR001806">
    <property type="entry name" value="Small_GTPase"/>
</dbReference>
<dbReference type="SMART" id="SM00173">
    <property type="entry name" value="RAS"/>
    <property type="match status" value="1"/>
</dbReference>
<dbReference type="InterPro" id="IPR027417">
    <property type="entry name" value="P-loop_NTPase"/>
</dbReference>
<accession>A0ABM1SMG7</accession>
<evidence type="ECO:0000256" key="1">
    <source>
        <dbReference type="ARBA" id="ARBA00008846"/>
    </source>
</evidence>
<evidence type="ECO:0000256" key="2">
    <source>
        <dbReference type="ARBA" id="ARBA00022553"/>
    </source>
</evidence>
<dbReference type="PANTHER" id="PTHR45775:SF6">
    <property type="entry name" value="RAD, GEM_KIR FAMILY MEMBER 2, ISOFORM C"/>
    <property type="match status" value="1"/>
</dbReference>
<sequence length="411" mass="46506">MSGNKSDDSFFGYPKQPVLSKLYPRSTPDLHQLVPSVPVTSRQYSVPSTSGSRTINCANDLNVPQRICNQSAEVQKAKHNTKQNTKKINRTRTLEIPAEKHCIETERHFHRQRVASVPDSSMISKELYPFFFTDDMAFQRLRNFSVKSKRVINRGDSFRFKEDLAPKTLDIPHLLGKSVLQVCENNSSYQVVVIGSPEVGKSSLIYQFTTSEYICSYDETQDEGDEKLVTVILNDEESELLFIEQTMTERKTDMDLTLPTDHADAYVVVYSVTNRESFQRAKTILNYIKNLNDEDKKAIILVGNKTDLARLRIVGTNAGRDLATSQRCKFIETSAGINYHVDELLVGILSQIRLKRSHADRCGKQRNSVSLDKTIGLSLTAGNSFRSKGGIIRFFQKTCRKSKSCVNLQVI</sequence>
<dbReference type="PROSITE" id="PS51419">
    <property type="entry name" value="RAB"/>
    <property type="match status" value="1"/>
</dbReference>
<dbReference type="Gene3D" id="3.40.50.300">
    <property type="entry name" value="P-loop containing nucleotide triphosphate hydrolases"/>
    <property type="match status" value="1"/>
</dbReference>
<dbReference type="SMART" id="SM00175">
    <property type="entry name" value="RAB"/>
    <property type="match status" value="1"/>
</dbReference>
<evidence type="ECO:0000313" key="4">
    <source>
        <dbReference type="RefSeq" id="XP_022244823.1"/>
    </source>
</evidence>
<keyword evidence="3" id="KW-1185">Reference proteome</keyword>
<comment type="similarity">
    <text evidence="1">Belongs to the small GTPase superfamily. RGK family.</text>
</comment>
<dbReference type="PROSITE" id="PS51421">
    <property type="entry name" value="RAS"/>
    <property type="match status" value="1"/>
</dbReference>
<evidence type="ECO:0000313" key="3">
    <source>
        <dbReference type="Proteomes" id="UP000694941"/>
    </source>
</evidence>
<reference evidence="4" key="1">
    <citation type="submission" date="2025-08" db="UniProtKB">
        <authorList>
            <consortium name="RefSeq"/>
        </authorList>
    </citation>
    <scope>IDENTIFICATION</scope>
    <source>
        <tissue evidence="4">Muscle</tissue>
    </source>
</reference>
<name>A0ABM1SMG7_LIMPO</name>
<dbReference type="Pfam" id="PF00071">
    <property type="entry name" value="Ras"/>
    <property type="match status" value="1"/>
</dbReference>
<gene>
    <name evidence="4" type="primary">LOC111086408</name>
</gene>
<protein>
    <submittedName>
        <fullName evidence="4">GTP-binding protein REM 1-like</fullName>
    </submittedName>
</protein>
<dbReference type="SUPFAM" id="SSF52540">
    <property type="entry name" value="P-loop containing nucleoside triphosphate hydrolases"/>
    <property type="match status" value="1"/>
</dbReference>
<proteinExistence type="inferred from homology"/>
<dbReference type="PRINTS" id="PR00449">
    <property type="entry name" value="RASTRNSFRMNG"/>
</dbReference>
<dbReference type="PANTHER" id="PTHR45775">
    <property type="entry name" value="RAD, GEM/KIR FAMILY MEMBER 2, ISOFORM C"/>
    <property type="match status" value="1"/>
</dbReference>
<dbReference type="InterPro" id="IPR051641">
    <property type="entry name" value="RGK_GTP-binding_reg"/>
</dbReference>
<keyword evidence="2" id="KW-0597">Phosphoprotein</keyword>
<dbReference type="Proteomes" id="UP000694941">
    <property type="component" value="Unplaced"/>
</dbReference>
<dbReference type="SMART" id="SM00174">
    <property type="entry name" value="RHO"/>
    <property type="match status" value="1"/>
</dbReference>
<dbReference type="RefSeq" id="XP_022244823.1">
    <property type="nucleotide sequence ID" value="XM_022389115.1"/>
</dbReference>
<organism evidence="3 4">
    <name type="scientific">Limulus polyphemus</name>
    <name type="common">Atlantic horseshoe crab</name>
    <dbReference type="NCBI Taxonomy" id="6850"/>
    <lineage>
        <taxon>Eukaryota</taxon>
        <taxon>Metazoa</taxon>
        <taxon>Ecdysozoa</taxon>
        <taxon>Arthropoda</taxon>
        <taxon>Chelicerata</taxon>
        <taxon>Merostomata</taxon>
        <taxon>Xiphosura</taxon>
        <taxon>Limulidae</taxon>
        <taxon>Limulus</taxon>
    </lineage>
</organism>
<dbReference type="GeneID" id="111086408"/>